<keyword evidence="1" id="KW-0805">Transcription regulation</keyword>
<proteinExistence type="predicted"/>
<dbReference type="EMBL" id="KM886867">
    <property type="protein sequence ID" value="AJA34146.1"/>
    <property type="molecule type" value="Genomic_DNA"/>
</dbReference>
<keyword evidence="3" id="KW-0238">DNA-binding</keyword>
<evidence type="ECO:0000259" key="5">
    <source>
        <dbReference type="PROSITE" id="PS00716"/>
    </source>
</evidence>
<dbReference type="Pfam" id="PF04542">
    <property type="entry name" value="Sigma70_r2"/>
    <property type="match status" value="1"/>
</dbReference>
<feature type="domain" description="RNA polymerase sigma-70" evidence="5">
    <location>
        <begin position="200"/>
        <end position="226"/>
    </location>
</feature>
<evidence type="ECO:0000256" key="4">
    <source>
        <dbReference type="ARBA" id="ARBA00023163"/>
    </source>
</evidence>
<dbReference type="InterPro" id="IPR012845">
    <property type="entry name" value="RNA_pol_sigma_FliA_WhiG"/>
</dbReference>
<dbReference type="NCBIfam" id="TIGR02479">
    <property type="entry name" value="FliA_WhiG"/>
    <property type="match status" value="1"/>
</dbReference>
<dbReference type="InterPro" id="IPR007627">
    <property type="entry name" value="RNA_pol_sigma70_r2"/>
</dbReference>
<dbReference type="Pfam" id="PF04539">
    <property type="entry name" value="Sigma70_r3"/>
    <property type="match status" value="1"/>
</dbReference>
<dbReference type="AlphaFoldDB" id="A0A0A7RFX5"/>
<evidence type="ECO:0000256" key="1">
    <source>
        <dbReference type="ARBA" id="ARBA00023015"/>
    </source>
</evidence>
<evidence type="ECO:0000256" key="3">
    <source>
        <dbReference type="ARBA" id="ARBA00023125"/>
    </source>
</evidence>
<dbReference type="GO" id="GO:0003677">
    <property type="term" value="F:DNA binding"/>
    <property type="evidence" value="ECO:0007669"/>
    <property type="project" value="UniProtKB-KW"/>
</dbReference>
<organism evidence="6">
    <name type="scientific">Liquorilactobacillus nagelii</name>
    <dbReference type="NCBI Taxonomy" id="82688"/>
    <lineage>
        <taxon>Bacteria</taxon>
        <taxon>Bacillati</taxon>
        <taxon>Bacillota</taxon>
        <taxon>Bacilli</taxon>
        <taxon>Lactobacillales</taxon>
        <taxon>Lactobacillaceae</taxon>
        <taxon>Liquorilactobacillus</taxon>
    </lineage>
</organism>
<dbReference type="SUPFAM" id="SSF88946">
    <property type="entry name" value="Sigma2 domain of RNA polymerase sigma factors"/>
    <property type="match status" value="1"/>
</dbReference>
<dbReference type="PROSITE" id="PS00716">
    <property type="entry name" value="SIGMA70_2"/>
    <property type="match status" value="1"/>
</dbReference>
<dbReference type="PRINTS" id="PR00046">
    <property type="entry name" value="SIGMA70FCT"/>
</dbReference>
<keyword evidence="2" id="KW-0731">Sigma factor</keyword>
<dbReference type="NCBIfam" id="TIGR02937">
    <property type="entry name" value="sigma70-ECF"/>
    <property type="match status" value="1"/>
</dbReference>
<dbReference type="Pfam" id="PF04545">
    <property type="entry name" value="Sigma70_r4"/>
    <property type="match status" value="1"/>
</dbReference>
<dbReference type="SUPFAM" id="SSF88659">
    <property type="entry name" value="Sigma3 and sigma4 domains of RNA polymerase sigma factors"/>
    <property type="match status" value="2"/>
</dbReference>
<dbReference type="InterPro" id="IPR007624">
    <property type="entry name" value="RNA_pol_sigma70_r3"/>
</dbReference>
<protein>
    <submittedName>
        <fullName evidence="6">RNA polymerase sigma factor FliA</fullName>
    </submittedName>
</protein>
<dbReference type="InterPro" id="IPR013325">
    <property type="entry name" value="RNA_pol_sigma_r2"/>
</dbReference>
<dbReference type="InterPro" id="IPR014284">
    <property type="entry name" value="RNA_pol_sigma-70_dom"/>
</dbReference>
<reference evidence="6" key="1">
    <citation type="journal article" date="2014" name="Appl. Environ. Microbiol.">
        <title>Detection and genomic characterization of motility in Lactobacillus curvatus: confirmation of motility in a species outside the Lactobacillus salivarius clade.</title>
        <authorList>
            <person name="Cousin F.J."/>
            <person name="Lynch S.M."/>
            <person name="Harris H.M."/>
            <person name="McCann A."/>
            <person name="Lynch D.B."/>
            <person name="Neville B.A."/>
            <person name="Irisawa T."/>
            <person name="Okada S."/>
            <person name="Endo A."/>
            <person name="O'Toole P.W."/>
        </authorList>
    </citation>
    <scope>NUCLEOTIDE SEQUENCE</scope>
    <source>
        <strain evidence="6">ATCC 700692</strain>
    </source>
</reference>
<dbReference type="PANTHER" id="PTHR30385">
    <property type="entry name" value="SIGMA FACTOR F FLAGELLAR"/>
    <property type="match status" value="1"/>
</dbReference>
<evidence type="ECO:0000313" key="6">
    <source>
        <dbReference type="EMBL" id="AJA34146.1"/>
    </source>
</evidence>
<dbReference type="PANTHER" id="PTHR30385:SF7">
    <property type="entry name" value="RNA POLYMERASE SIGMA FACTOR FLIA"/>
    <property type="match status" value="1"/>
</dbReference>
<dbReference type="InterPro" id="IPR013324">
    <property type="entry name" value="RNA_pol_sigma_r3/r4-like"/>
</dbReference>
<accession>A0A0A7RFX5</accession>
<dbReference type="Gene3D" id="1.20.140.160">
    <property type="match status" value="1"/>
</dbReference>
<dbReference type="Gene3D" id="1.10.1740.10">
    <property type="match status" value="1"/>
</dbReference>
<dbReference type="InterPro" id="IPR000943">
    <property type="entry name" value="RNA_pol_sigma70"/>
</dbReference>
<dbReference type="GO" id="GO:0003899">
    <property type="term" value="F:DNA-directed RNA polymerase activity"/>
    <property type="evidence" value="ECO:0007669"/>
    <property type="project" value="InterPro"/>
</dbReference>
<dbReference type="InterPro" id="IPR007630">
    <property type="entry name" value="RNA_pol_sigma70_r4"/>
</dbReference>
<gene>
    <name evidence="6" type="primary">fliA</name>
</gene>
<dbReference type="GO" id="GO:0016987">
    <property type="term" value="F:sigma factor activity"/>
    <property type="evidence" value="ECO:0007669"/>
    <property type="project" value="UniProtKB-KW"/>
</dbReference>
<evidence type="ECO:0000256" key="2">
    <source>
        <dbReference type="ARBA" id="ARBA00023082"/>
    </source>
</evidence>
<dbReference type="GO" id="GO:0006352">
    <property type="term" value="P:DNA-templated transcription initiation"/>
    <property type="evidence" value="ECO:0007669"/>
    <property type="project" value="InterPro"/>
</dbReference>
<keyword evidence="4" id="KW-0804">Transcription</keyword>
<name>A0A0A7RFX5_9LACO</name>
<sequence length="235" mass="27155">MYKIKLEDKVLKYLPLVERVASRIPIKNSEYEYGDLYDIGVIGLIDALQKFDASKQVPFERYAMIRIKGAIIDEVRKHAKISRYKMANINSFYAAKQELEQKLKREVTDQEISEEMKISLTQLNEIYENIHYLASISLESTIFPQADDFTLEDILEDTAAVNGEKGLLQEEEKKALIIAVKKLNQREQLILSLYYEQNATLKEIAAILDVSIARVSQIHGKTIIKLRQLIKEEMK</sequence>
<dbReference type="CDD" id="cd06171">
    <property type="entry name" value="Sigma70_r4"/>
    <property type="match status" value="1"/>
</dbReference>